<dbReference type="PANTHER" id="PTHR40074:SF2">
    <property type="entry name" value="O-ACETYLTRANSFERASE WECH"/>
    <property type="match status" value="1"/>
</dbReference>
<keyword evidence="5 7" id="KW-1133">Transmembrane helix</keyword>
<feature type="transmembrane region" description="Helical" evidence="7">
    <location>
        <begin position="283"/>
        <end position="303"/>
    </location>
</feature>
<comment type="similarity">
    <text evidence="2">Belongs to the acyltransferase 3 family.</text>
</comment>
<protein>
    <submittedName>
        <fullName evidence="9">Acyltransferase</fullName>
    </submittedName>
</protein>
<evidence type="ECO:0000256" key="7">
    <source>
        <dbReference type="SAM" id="Phobius"/>
    </source>
</evidence>
<dbReference type="GO" id="GO:0009246">
    <property type="term" value="P:enterobacterial common antigen biosynthetic process"/>
    <property type="evidence" value="ECO:0007669"/>
    <property type="project" value="TreeGrafter"/>
</dbReference>
<feature type="domain" description="Acyltransferase 3" evidence="8">
    <location>
        <begin position="24"/>
        <end position="374"/>
    </location>
</feature>
<gene>
    <name evidence="9" type="ORF">FPZ44_11745</name>
</gene>
<proteinExistence type="inferred from homology"/>
<feature type="transmembrane region" description="Helical" evidence="7">
    <location>
        <begin position="141"/>
        <end position="161"/>
    </location>
</feature>
<dbReference type="PANTHER" id="PTHR40074">
    <property type="entry name" value="O-ACETYLTRANSFERASE WECH"/>
    <property type="match status" value="1"/>
</dbReference>
<dbReference type="EMBL" id="VNJK01000001">
    <property type="protein sequence ID" value="TVX93669.1"/>
    <property type="molecule type" value="Genomic_DNA"/>
</dbReference>
<feature type="transmembrane region" description="Helical" evidence="7">
    <location>
        <begin position="107"/>
        <end position="129"/>
    </location>
</feature>
<dbReference type="InterPro" id="IPR002656">
    <property type="entry name" value="Acyl_transf_3_dom"/>
</dbReference>
<accession>A0A559J1A8</accession>
<dbReference type="Proteomes" id="UP000318102">
    <property type="component" value="Unassembled WGS sequence"/>
</dbReference>
<feature type="transmembrane region" description="Helical" evidence="7">
    <location>
        <begin position="354"/>
        <end position="374"/>
    </location>
</feature>
<evidence type="ECO:0000256" key="2">
    <source>
        <dbReference type="ARBA" id="ARBA00007400"/>
    </source>
</evidence>
<feature type="transmembrane region" description="Helical" evidence="7">
    <location>
        <begin position="60"/>
        <end position="86"/>
    </location>
</feature>
<evidence type="ECO:0000256" key="4">
    <source>
        <dbReference type="ARBA" id="ARBA00022692"/>
    </source>
</evidence>
<feature type="transmembrane region" description="Helical" evidence="7">
    <location>
        <begin position="221"/>
        <end position="241"/>
    </location>
</feature>
<keyword evidence="4 7" id="KW-0812">Transmembrane</keyword>
<organism evidence="9 10">
    <name type="scientific">Paenibacillus agilis</name>
    <dbReference type="NCBI Taxonomy" id="3020863"/>
    <lineage>
        <taxon>Bacteria</taxon>
        <taxon>Bacillati</taxon>
        <taxon>Bacillota</taxon>
        <taxon>Bacilli</taxon>
        <taxon>Bacillales</taxon>
        <taxon>Paenibacillaceae</taxon>
        <taxon>Paenibacillus</taxon>
    </lineage>
</organism>
<keyword evidence="9" id="KW-0808">Transferase</keyword>
<evidence type="ECO:0000256" key="1">
    <source>
        <dbReference type="ARBA" id="ARBA00004651"/>
    </source>
</evidence>
<dbReference type="OrthoDB" id="569695at2"/>
<comment type="caution">
    <text evidence="9">The sequence shown here is derived from an EMBL/GenBank/DDBJ whole genome shotgun (WGS) entry which is preliminary data.</text>
</comment>
<dbReference type="GO" id="GO:0005886">
    <property type="term" value="C:plasma membrane"/>
    <property type="evidence" value="ECO:0007669"/>
    <property type="project" value="UniProtKB-SubCell"/>
</dbReference>
<comment type="subcellular location">
    <subcellularLocation>
        <location evidence="1">Cell membrane</location>
        <topology evidence="1">Multi-pass membrane protein</topology>
    </subcellularLocation>
</comment>
<feature type="transmembrane region" description="Helical" evidence="7">
    <location>
        <begin position="28"/>
        <end position="48"/>
    </location>
</feature>
<keyword evidence="3" id="KW-1003">Cell membrane</keyword>
<evidence type="ECO:0000259" key="8">
    <source>
        <dbReference type="Pfam" id="PF01757"/>
    </source>
</evidence>
<dbReference type="GO" id="GO:0016413">
    <property type="term" value="F:O-acetyltransferase activity"/>
    <property type="evidence" value="ECO:0007669"/>
    <property type="project" value="TreeGrafter"/>
</dbReference>
<feature type="transmembrane region" description="Helical" evidence="7">
    <location>
        <begin position="173"/>
        <end position="194"/>
    </location>
</feature>
<dbReference type="Pfam" id="PF01757">
    <property type="entry name" value="Acyl_transf_3"/>
    <property type="match status" value="1"/>
</dbReference>
<reference evidence="9 10" key="1">
    <citation type="submission" date="2019-07" db="EMBL/GenBank/DDBJ databases">
        <authorList>
            <person name="Kim J."/>
        </authorList>
    </citation>
    <scope>NUCLEOTIDE SEQUENCE [LARGE SCALE GENOMIC DNA]</scope>
    <source>
        <strain evidence="9 10">N4</strain>
    </source>
</reference>
<dbReference type="AlphaFoldDB" id="A0A559J1A8"/>
<feature type="transmembrane region" description="Helical" evidence="7">
    <location>
        <begin position="248"/>
        <end position="271"/>
    </location>
</feature>
<name>A0A559J1A8_9BACL</name>
<evidence type="ECO:0000256" key="5">
    <source>
        <dbReference type="ARBA" id="ARBA00022989"/>
    </source>
</evidence>
<keyword evidence="9" id="KW-0012">Acyltransferase</keyword>
<evidence type="ECO:0000313" key="9">
    <source>
        <dbReference type="EMBL" id="TVX93669.1"/>
    </source>
</evidence>
<evidence type="ECO:0000256" key="3">
    <source>
        <dbReference type="ARBA" id="ARBA00022475"/>
    </source>
</evidence>
<sequence>MTKIRLVSIIISGYNVTMKKEHIEEIHYIRALAFLAVVLQHSIGHYIFVPEAHLADGVAFTFLLLISKFAVPMFIFVTGLVLFYNYDGRLNYGTFIKKRFSDIIVPYLFWSFIYLLFQNKDLITAVYRFGDVFLTGKASYHLWYVIMIIQLYITFPISRFIIMQARRWICTPVAVYTAFAILGIVYIVLMTYPIHVTAARWNIPLITPILTKYADRNALNFFYYFALGALAGLTITHWRAWINRHASWIYSIFIVMSGIMAYRTISSFGLLPALKTEYSQLLLLRPVTAIFLISSVFATYLFCMRVSNVANNRTRRVITFISHYSYGAYLVHAFVLGVSYWLPDYFSNYINVTLRTIIAFMIASFLSVMLTYVLSKLPMGHIMTGLRKAPSKAKVS</sequence>
<keyword evidence="10" id="KW-1185">Reference proteome</keyword>
<feature type="transmembrane region" description="Helical" evidence="7">
    <location>
        <begin position="324"/>
        <end position="342"/>
    </location>
</feature>
<keyword evidence="6 7" id="KW-0472">Membrane</keyword>
<evidence type="ECO:0000256" key="6">
    <source>
        <dbReference type="ARBA" id="ARBA00023136"/>
    </source>
</evidence>
<evidence type="ECO:0000313" key="10">
    <source>
        <dbReference type="Proteomes" id="UP000318102"/>
    </source>
</evidence>